<protein>
    <submittedName>
        <fullName evidence="2">Uncharacterized protein</fullName>
    </submittedName>
</protein>
<dbReference type="Pfam" id="PF00106">
    <property type="entry name" value="adh_short"/>
    <property type="match status" value="1"/>
</dbReference>
<dbReference type="Gene3D" id="3.40.50.720">
    <property type="entry name" value="NAD(P)-binding Rossmann-like Domain"/>
    <property type="match status" value="1"/>
</dbReference>
<feature type="non-terminal residue" evidence="2">
    <location>
        <position position="134"/>
    </location>
</feature>
<reference evidence="2" key="1">
    <citation type="submission" date="2018-05" db="EMBL/GenBank/DDBJ databases">
        <authorList>
            <person name="Lanie J.A."/>
            <person name="Ng W.-L."/>
            <person name="Kazmierczak K.M."/>
            <person name="Andrzejewski T.M."/>
            <person name="Davidsen T.M."/>
            <person name="Wayne K.J."/>
            <person name="Tettelin H."/>
            <person name="Glass J.I."/>
            <person name="Rusch D."/>
            <person name="Podicherti R."/>
            <person name="Tsui H.-C.T."/>
            <person name="Winkler M.E."/>
        </authorList>
    </citation>
    <scope>NUCLEOTIDE SEQUENCE</scope>
</reference>
<evidence type="ECO:0000256" key="1">
    <source>
        <dbReference type="ARBA" id="ARBA00006484"/>
    </source>
</evidence>
<dbReference type="SUPFAM" id="SSF51735">
    <property type="entry name" value="NAD(P)-binding Rossmann-fold domains"/>
    <property type="match status" value="1"/>
</dbReference>
<dbReference type="PANTHER" id="PTHR42879:SF2">
    <property type="entry name" value="3-OXOACYL-[ACYL-CARRIER-PROTEIN] REDUCTASE FABG"/>
    <property type="match status" value="1"/>
</dbReference>
<gene>
    <name evidence="2" type="ORF">METZ01_LOCUS252931</name>
</gene>
<dbReference type="CDD" id="cd05233">
    <property type="entry name" value="SDR_c"/>
    <property type="match status" value="1"/>
</dbReference>
<dbReference type="PANTHER" id="PTHR42879">
    <property type="entry name" value="3-OXOACYL-(ACYL-CARRIER-PROTEIN) REDUCTASE"/>
    <property type="match status" value="1"/>
</dbReference>
<dbReference type="AlphaFoldDB" id="A0A382ILI2"/>
<dbReference type="InterPro" id="IPR050259">
    <property type="entry name" value="SDR"/>
</dbReference>
<name>A0A382ILI2_9ZZZZ</name>
<comment type="similarity">
    <text evidence="1">Belongs to the short-chain dehydrogenases/reductases (SDR) family.</text>
</comment>
<dbReference type="InterPro" id="IPR036291">
    <property type="entry name" value="NAD(P)-bd_dom_sf"/>
</dbReference>
<dbReference type="EMBL" id="UINC01067924">
    <property type="protein sequence ID" value="SVC00077.1"/>
    <property type="molecule type" value="Genomic_DNA"/>
</dbReference>
<sequence length="134" mass="14366">MQLEGKSVIVTGAALGFGYGIARALGQEGARVVVTDVHEENLSRSVSTMKADGSQVIMRKLDASDLNAFKGIVKETTDLWGRLDAVVHAGVIMPLEDWENGNEGQWWKEMSISFGGLLNATASAWDVMKKQGGG</sequence>
<organism evidence="2">
    <name type="scientific">marine metagenome</name>
    <dbReference type="NCBI Taxonomy" id="408172"/>
    <lineage>
        <taxon>unclassified sequences</taxon>
        <taxon>metagenomes</taxon>
        <taxon>ecological metagenomes</taxon>
    </lineage>
</organism>
<dbReference type="InterPro" id="IPR002347">
    <property type="entry name" value="SDR_fam"/>
</dbReference>
<accession>A0A382ILI2</accession>
<proteinExistence type="inferred from homology"/>
<evidence type="ECO:0000313" key="2">
    <source>
        <dbReference type="EMBL" id="SVC00077.1"/>
    </source>
</evidence>